<evidence type="ECO:0000313" key="2">
    <source>
        <dbReference type="EMBL" id="KAK5584369.1"/>
    </source>
</evidence>
<gene>
    <name evidence="2" type="ORF">RB653_005980</name>
</gene>
<evidence type="ECO:0000313" key="3">
    <source>
        <dbReference type="Proteomes" id="UP001344447"/>
    </source>
</evidence>
<dbReference type="EMBL" id="JAVFKY010000001">
    <property type="protein sequence ID" value="KAK5584369.1"/>
    <property type="molecule type" value="Genomic_DNA"/>
</dbReference>
<dbReference type="Proteomes" id="UP001344447">
    <property type="component" value="Unassembled WGS sequence"/>
</dbReference>
<evidence type="ECO:0000256" key="1">
    <source>
        <dbReference type="SAM" id="MobiDB-lite"/>
    </source>
</evidence>
<proteinExistence type="predicted"/>
<dbReference type="AlphaFoldDB" id="A0AAN7U239"/>
<organism evidence="2 3">
    <name type="scientific">Dictyostelium firmibasis</name>
    <dbReference type="NCBI Taxonomy" id="79012"/>
    <lineage>
        <taxon>Eukaryota</taxon>
        <taxon>Amoebozoa</taxon>
        <taxon>Evosea</taxon>
        <taxon>Eumycetozoa</taxon>
        <taxon>Dictyostelia</taxon>
        <taxon>Dictyosteliales</taxon>
        <taxon>Dictyosteliaceae</taxon>
        <taxon>Dictyostelium</taxon>
    </lineage>
</organism>
<reference evidence="2 3" key="1">
    <citation type="submission" date="2023-11" db="EMBL/GenBank/DDBJ databases">
        <title>Dfirmibasis_genome.</title>
        <authorList>
            <person name="Edelbroek B."/>
            <person name="Kjellin J."/>
            <person name="Jerlstrom-Hultqvist J."/>
            <person name="Soderbom F."/>
        </authorList>
    </citation>
    <scope>NUCLEOTIDE SEQUENCE [LARGE SCALE GENOMIC DNA]</scope>
    <source>
        <strain evidence="2 3">TNS-C-14</strain>
    </source>
</reference>
<feature type="compositionally biased region" description="Low complexity" evidence="1">
    <location>
        <begin position="324"/>
        <end position="336"/>
    </location>
</feature>
<comment type="caution">
    <text evidence="2">The sequence shown here is derived from an EMBL/GenBank/DDBJ whole genome shotgun (WGS) entry which is preliminary data.</text>
</comment>
<accession>A0AAN7U239</accession>
<feature type="compositionally biased region" description="Low complexity" evidence="1">
    <location>
        <begin position="305"/>
        <end position="317"/>
    </location>
</feature>
<sequence>MAQVAAKGGIDLINSSFQAINTGYDMGVKIRNDIIKNRIISHVFSFFSIVSVTNVLKILDRMEEKKKYKKIGLINKYRKLIKDNNEFNYTLILEVGYKVGTSGKDTRAYKYVMGFVQMSKDLSTYLNENGIIENLKTYTTILKDRVGDTYVKSFLPSITNGWTRKKAIETKSYIEEIVINQIYLLLKGLNPYDSSIFKSIYTTNQKRREQNSELQKDVVIFQYIELDSNGIRFQKILDVLVNKLDLAQNRSDNSFNLQTMMNSIFDNSISLDEQAQDKKTCLNNLSPILPTTIVFGKKIESPLSHSISSPNGASSSFSPPPTTLPIQQQQQQQQQQKAFETSSLLPPLVQMPSSPPISPLLKTSTYLISKEDKGSGSPIRNAAATLDLIKKLKQSNYQPNITIVKPFKISKLKKKNFMQDEDIDEINELKLSNQLPTQKSEQTMSNLVKEFFLEYSLMAKSIEEFENLGISNNFIIIFLNELIERFETHIDFKLLFNPSVTRYIENNLNLNFDFDEKDLKQDQNLNLNHIIDKNIIVEIVNPIIQSLSSFKNKEKINNFDIIISSLISNILISKFKHHKELNDKQQQQQQQQIPIDETSKLLVQHSIITFINPVVQEFSNYIKYIHFYVEKN</sequence>
<feature type="region of interest" description="Disordered" evidence="1">
    <location>
        <begin position="305"/>
        <end position="339"/>
    </location>
</feature>
<keyword evidence="3" id="KW-1185">Reference proteome</keyword>
<name>A0AAN7U239_9MYCE</name>
<protein>
    <submittedName>
        <fullName evidence="2">Uncharacterized protein</fullName>
    </submittedName>
</protein>